<dbReference type="PANTHER" id="PTHR39147">
    <property type="entry name" value="PROTEIN SPT21"/>
    <property type="match status" value="1"/>
</dbReference>
<dbReference type="SUPFAM" id="SSF57716">
    <property type="entry name" value="Glucocorticoid receptor-like (DNA-binding domain)"/>
    <property type="match status" value="1"/>
</dbReference>
<dbReference type="GO" id="GO:0030466">
    <property type="term" value="P:silent mating-type cassette heterochromatin formation"/>
    <property type="evidence" value="ECO:0007669"/>
    <property type="project" value="TreeGrafter"/>
</dbReference>
<feature type="compositionally biased region" description="Polar residues" evidence="1">
    <location>
        <begin position="375"/>
        <end position="386"/>
    </location>
</feature>
<dbReference type="GO" id="GO:0043565">
    <property type="term" value="F:sequence-specific DNA binding"/>
    <property type="evidence" value="ECO:0007669"/>
    <property type="project" value="InterPro"/>
</dbReference>
<feature type="compositionally biased region" description="Basic residues" evidence="1">
    <location>
        <begin position="763"/>
        <end position="777"/>
    </location>
</feature>
<feature type="compositionally biased region" description="Basic and acidic residues" evidence="1">
    <location>
        <begin position="751"/>
        <end position="762"/>
    </location>
</feature>
<feature type="region of interest" description="Disordered" evidence="1">
    <location>
        <begin position="214"/>
        <end position="396"/>
    </location>
</feature>
<feature type="region of interest" description="Disordered" evidence="1">
    <location>
        <begin position="166"/>
        <end position="202"/>
    </location>
</feature>
<feature type="region of interest" description="Disordered" evidence="1">
    <location>
        <begin position="606"/>
        <end position="641"/>
    </location>
</feature>
<feature type="compositionally biased region" description="Polar residues" evidence="1">
    <location>
        <begin position="1053"/>
        <end position="1070"/>
    </location>
</feature>
<feature type="compositionally biased region" description="Polar residues" evidence="1">
    <location>
        <begin position="857"/>
        <end position="882"/>
    </location>
</feature>
<dbReference type="GO" id="GO:0008270">
    <property type="term" value="F:zinc ion binding"/>
    <property type="evidence" value="ECO:0007669"/>
    <property type="project" value="InterPro"/>
</dbReference>
<feature type="region of interest" description="Disordered" evidence="1">
    <location>
        <begin position="751"/>
        <end position="830"/>
    </location>
</feature>
<dbReference type="PANTHER" id="PTHR39147:SF1">
    <property type="entry name" value="PROTEIN SPT21"/>
    <property type="match status" value="1"/>
</dbReference>
<feature type="compositionally biased region" description="Pro residues" evidence="1">
    <location>
        <begin position="450"/>
        <end position="459"/>
    </location>
</feature>
<dbReference type="InterPro" id="IPR000679">
    <property type="entry name" value="Znf_GATA"/>
</dbReference>
<reference evidence="3" key="1">
    <citation type="submission" date="2020-02" db="EMBL/GenBank/DDBJ databases">
        <authorList>
            <person name="Palmer J.M."/>
        </authorList>
    </citation>
    <scope>NUCLEOTIDE SEQUENCE</scope>
    <source>
        <strain evidence="3">EPUS1.4</strain>
        <tissue evidence="3">Thallus</tissue>
    </source>
</reference>
<evidence type="ECO:0000313" key="4">
    <source>
        <dbReference type="Proteomes" id="UP000606974"/>
    </source>
</evidence>
<protein>
    <recommendedName>
        <fullName evidence="2">Ams2/SPT21 N-terminal domain-containing protein</fullName>
    </recommendedName>
</protein>
<dbReference type="Proteomes" id="UP000606974">
    <property type="component" value="Unassembled WGS sequence"/>
</dbReference>
<dbReference type="Gene3D" id="3.30.50.10">
    <property type="entry name" value="Erythroid Transcription Factor GATA-1, subunit A"/>
    <property type="match status" value="1"/>
</dbReference>
<feature type="compositionally biased region" description="Polar residues" evidence="1">
    <location>
        <begin position="990"/>
        <end position="1009"/>
    </location>
</feature>
<feature type="domain" description="Ams2/SPT21 N-terminal" evidence="2">
    <location>
        <begin position="8"/>
        <end position="146"/>
    </location>
</feature>
<feature type="region of interest" description="Disordered" evidence="1">
    <location>
        <begin position="415"/>
        <end position="465"/>
    </location>
</feature>
<sequence length="1180" mass="129249">MASPTDNVSTRPMRLKVLYTFDVESKNNCLARWPNVLEVQTAFIDDLTQIGVVDLKTCLQALTSSSPELFSQHAIDYTIYAFDYSEEGTPLSGQGLLSTIFNPNSQNNLTDTTSKVVTGRVTKNVLGLFSGNGQDTLEVKLRLLPVTMQAQSSSVFAQSGHHDYSGINQQFGEANDWSNPLSHENGPIFTQQSTGLGSPVDRTGMEHMQRMLHEGSVPRENPTNRSSENLQTSSNSQQGSRPGTPGQAQPFHPPARPSFGQTSRPSSRASVRAVSQPTHHQRRESFNSGYYSGDEVQVDEGPIRKRAKITPVGAPSRSDLNIERQPESLRMAASTASSVRGHRPVPINSALSNLQGNHLAEEPVRPPTPIPGPHTSGNRRQQNQGSGLRRGPQQHLQADISYQGQSVTNTVDASVTSPEFTMGPSVSSTPADIPSSPPGITNYGSLPTSPVLPRPPPPAEQQEDSGFMDEIGDLIDGNKNFLWNDDLTDVGRNEFQLQPTIEANAATEMHNNFTPVSDRRGYFDEELTNSLLPPRPKPSNQPASSKRPLSRAQTTRPAIRPGMSSPKLAPAPYPRARQLEEEMAAQPALPPVGASDPLGRQLQRSNTWAGDMSDVPMSDAPVGEGGRAKSGSKKKVGREQTKARLEHALAQNEMPPYCDNCGTIDTPAWRRVFARTLPGHLYESFEMWPETQGAYVWKQIEEKAADGTVVRFRAYKLSKSPEDKGEEWINVTLCNPCGLWFHKNKCMRPAEKWTRNPKDPNQKKKRAYRPKSKRVAAKKGQEDDSKSDAPDQGSEGSSPADGATEADLENEDDRQRPDIGTVEPELPPVHQRATTAEPMITDGQAASVHHIPAGSETRASQSSPVRNGGSHSHGQPVETDQTPKPLCRQLFPSPFNKTPAKSQAAPSENDTITQPLSELPNFYRRSPRLNKSTDVFGNQPKTPEKENRVSGPTHDDDLNDLFNDEEDSFLIPPQTPTPTRRSDRLLLKTPSKTPSGRNPRTPGAHTSPNAPRASQEMKTPKKDFIMGSNRTLEEMTPFTRMIHFELIREHTAKTNTTDEPATRASENAPAQHSDLDFPDLPDLGAISPSSRPFDSMHDLDLSSFNTGFPDIFQTNIQGSGSSPPNGYYNYLNSDFLDPALANGQWDGAGDMDVQTGSNGASLVVQGTAGLRRSPRKNKSR</sequence>
<evidence type="ECO:0000256" key="1">
    <source>
        <dbReference type="SAM" id="MobiDB-lite"/>
    </source>
</evidence>
<feature type="compositionally biased region" description="Polar residues" evidence="1">
    <location>
        <begin position="221"/>
        <end position="241"/>
    </location>
</feature>
<feature type="compositionally biased region" description="Polar residues" evidence="1">
    <location>
        <begin position="895"/>
        <end position="916"/>
    </location>
</feature>
<name>A0A8H7E7G4_9EURO</name>
<dbReference type="InterPro" id="IPR057725">
    <property type="entry name" value="Ams2-SPT21_N"/>
</dbReference>
<gene>
    <name evidence="3" type="ORF">GJ744_002274</name>
</gene>
<proteinExistence type="predicted"/>
<evidence type="ECO:0000259" key="2">
    <source>
        <dbReference type="Pfam" id="PF25823"/>
    </source>
</evidence>
<feature type="region of interest" description="Disordered" evidence="1">
    <location>
        <begin position="581"/>
        <end position="600"/>
    </location>
</feature>
<feature type="compositionally biased region" description="Polar residues" evidence="1">
    <location>
        <begin position="415"/>
        <end position="430"/>
    </location>
</feature>
<dbReference type="CDD" id="cd00202">
    <property type="entry name" value="ZnF_GATA"/>
    <property type="match status" value="1"/>
</dbReference>
<accession>A0A8H7E7G4</accession>
<dbReference type="InterPro" id="IPR042403">
    <property type="entry name" value="Spt21/Ams2"/>
</dbReference>
<comment type="caution">
    <text evidence="3">The sequence shown here is derived from an EMBL/GenBank/DDBJ whole genome shotgun (WGS) entry which is preliminary data.</text>
</comment>
<feature type="region of interest" description="Disordered" evidence="1">
    <location>
        <begin position="1155"/>
        <end position="1180"/>
    </location>
</feature>
<dbReference type="GO" id="GO:0000183">
    <property type="term" value="P:rDNA heterochromatin formation"/>
    <property type="evidence" value="ECO:0007669"/>
    <property type="project" value="TreeGrafter"/>
</dbReference>
<feature type="compositionally biased region" description="Acidic residues" evidence="1">
    <location>
        <begin position="957"/>
        <end position="968"/>
    </location>
</feature>
<dbReference type="AlphaFoldDB" id="A0A8H7E7G4"/>
<feature type="compositionally biased region" description="Polar residues" evidence="1">
    <location>
        <begin position="929"/>
        <end position="941"/>
    </location>
</feature>
<dbReference type="EMBL" id="JAACFV010000014">
    <property type="protein sequence ID" value="KAF7512112.1"/>
    <property type="molecule type" value="Genomic_DNA"/>
</dbReference>
<organism evidence="3 4">
    <name type="scientific">Endocarpon pusillum</name>
    <dbReference type="NCBI Taxonomy" id="364733"/>
    <lineage>
        <taxon>Eukaryota</taxon>
        <taxon>Fungi</taxon>
        <taxon>Dikarya</taxon>
        <taxon>Ascomycota</taxon>
        <taxon>Pezizomycotina</taxon>
        <taxon>Eurotiomycetes</taxon>
        <taxon>Chaetothyriomycetidae</taxon>
        <taxon>Verrucariales</taxon>
        <taxon>Verrucariaceae</taxon>
        <taxon>Endocarpon</taxon>
    </lineage>
</organism>
<dbReference type="GO" id="GO:0006357">
    <property type="term" value="P:regulation of transcription by RNA polymerase II"/>
    <property type="evidence" value="ECO:0007669"/>
    <property type="project" value="TreeGrafter"/>
</dbReference>
<dbReference type="Pfam" id="PF25823">
    <property type="entry name" value="Ams2-SPT21_N"/>
    <property type="match status" value="1"/>
</dbReference>
<keyword evidence="4" id="KW-1185">Reference proteome</keyword>
<feature type="region of interest" description="Disordered" evidence="1">
    <location>
        <begin position="528"/>
        <end position="571"/>
    </location>
</feature>
<feature type="compositionally biased region" description="Low complexity" evidence="1">
    <location>
        <begin position="263"/>
        <end position="275"/>
    </location>
</feature>
<dbReference type="OrthoDB" id="3199820at2759"/>
<feature type="compositionally biased region" description="Polar residues" evidence="1">
    <location>
        <begin position="166"/>
        <end position="196"/>
    </location>
</feature>
<evidence type="ECO:0000313" key="3">
    <source>
        <dbReference type="EMBL" id="KAF7512112.1"/>
    </source>
</evidence>
<feature type="region of interest" description="Disordered" evidence="1">
    <location>
        <begin position="853"/>
        <end position="1022"/>
    </location>
</feature>
<feature type="region of interest" description="Disordered" evidence="1">
    <location>
        <begin position="1052"/>
        <end position="1074"/>
    </location>
</feature>
<feature type="compositionally biased region" description="Basic and acidic residues" evidence="1">
    <location>
        <begin position="779"/>
        <end position="789"/>
    </location>
</feature>
<dbReference type="InterPro" id="IPR013088">
    <property type="entry name" value="Znf_NHR/GATA"/>
</dbReference>
<feature type="compositionally biased region" description="Basic and acidic residues" evidence="1">
    <location>
        <begin position="942"/>
        <end position="956"/>
    </location>
</feature>